<evidence type="ECO:0000256" key="1">
    <source>
        <dbReference type="SAM" id="MobiDB-lite"/>
    </source>
</evidence>
<comment type="caution">
    <text evidence="2">The sequence shown here is derived from an EMBL/GenBank/DDBJ whole genome shotgun (WGS) entry which is preliminary data.</text>
</comment>
<protein>
    <submittedName>
        <fullName evidence="2">Uncharacterized protein</fullName>
    </submittedName>
</protein>
<dbReference type="EMBL" id="JACVVK020000332">
    <property type="protein sequence ID" value="KAK7478168.1"/>
    <property type="molecule type" value="Genomic_DNA"/>
</dbReference>
<accession>A0ABD0JUG4</accession>
<organism evidence="2 3">
    <name type="scientific">Batillaria attramentaria</name>
    <dbReference type="NCBI Taxonomy" id="370345"/>
    <lineage>
        <taxon>Eukaryota</taxon>
        <taxon>Metazoa</taxon>
        <taxon>Spiralia</taxon>
        <taxon>Lophotrochozoa</taxon>
        <taxon>Mollusca</taxon>
        <taxon>Gastropoda</taxon>
        <taxon>Caenogastropoda</taxon>
        <taxon>Sorbeoconcha</taxon>
        <taxon>Cerithioidea</taxon>
        <taxon>Batillariidae</taxon>
        <taxon>Batillaria</taxon>
    </lineage>
</organism>
<gene>
    <name evidence="2" type="ORF">BaRGS_00030615</name>
</gene>
<proteinExistence type="predicted"/>
<evidence type="ECO:0000313" key="2">
    <source>
        <dbReference type="EMBL" id="KAK7478168.1"/>
    </source>
</evidence>
<evidence type="ECO:0000313" key="3">
    <source>
        <dbReference type="Proteomes" id="UP001519460"/>
    </source>
</evidence>
<name>A0ABD0JUG4_9CAEN</name>
<feature type="non-terminal residue" evidence="2">
    <location>
        <position position="53"/>
    </location>
</feature>
<keyword evidence="3" id="KW-1185">Reference proteome</keyword>
<dbReference type="AlphaFoldDB" id="A0ABD0JUG4"/>
<reference evidence="2 3" key="1">
    <citation type="journal article" date="2023" name="Sci. Data">
        <title>Genome assembly of the Korean intertidal mud-creeper Batillaria attramentaria.</title>
        <authorList>
            <person name="Patra A.K."/>
            <person name="Ho P.T."/>
            <person name="Jun S."/>
            <person name="Lee S.J."/>
            <person name="Kim Y."/>
            <person name="Won Y.J."/>
        </authorList>
    </citation>
    <scope>NUCLEOTIDE SEQUENCE [LARGE SCALE GENOMIC DNA]</scope>
    <source>
        <strain evidence="2">Wonlab-2016</strain>
    </source>
</reference>
<sequence>MRRPAGHQTWKVEGAGQGALRQHGVKTRDRRDLIDALMTLGEALKLCVTRSCT</sequence>
<dbReference type="Proteomes" id="UP001519460">
    <property type="component" value="Unassembled WGS sequence"/>
</dbReference>
<feature type="region of interest" description="Disordered" evidence="1">
    <location>
        <begin position="1"/>
        <end position="25"/>
    </location>
</feature>